<sequence>MRVTLILVCIVVATKAQVDSLLQMFGLNTGRAGTVDRIPLDDITSQSLRLMNYLKEVQADPDNDLIKRLKQPLPKITFLDGFPVIPGLVGSLPGAGGCLPKQTPMVNQNSPSFFQNFLRLFPGAQDYLTSLIKTPEVDFMSLSGKYQWVVSTKGVHHRYCPTTEFQYVVKHGNTSAINIVDAFHEEDFNGPAKVGFGYGVIHNQKVYIYFQEDPCPYQIVLLGPKNEAHGQYEFIVLSNWAKYPLIAMARNVQDFNAKYRAEFVHWFHRKGYINEFSELVNFDTFIRFDFYDYSKCLKEKKKNENKKEDYITCCLVLSVIQWILWIGRGANR</sequence>
<dbReference type="STRING" id="51028.A0A0N4VHN2"/>
<name>A0A0N4VHN2_ENTVE</name>
<dbReference type="AlphaFoldDB" id="A0A0N4VHN2"/>
<protein>
    <recommendedName>
        <fullName evidence="2">Lipocalin domain-containing protein</fullName>
    </recommendedName>
</protein>
<accession>A0A0N4VHN2</accession>
<keyword evidence="1" id="KW-0732">Signal</keyword>
<dbReference type="PANTHER" id="PTHR37437:SF5">
    <property type="entry name" value="LIPOCALIN-RELATED PROTEIN"/>
    <property type="match status" value="1"/>
</dbReference>
<dbReference type="EMBL" id="UXUI01010221">
    <property type="protein sequence ID" value="VDD94925.1"/>
    <property type="molecule type" value="Genomic_DNA"/>
</dbReference>
<reference evidence="3 4" key="2">
    <citation type="submission" date="2018-10" db="EMBL/GenBank/DDBJ databases">
        <authorList>
            <consortium name="Pathogen Informatics"/>
        </authorList>
    </citation>
    <scope>NUCLEOTIDE SEQUENCE [LARGE SCALE GENOMIC DNA]</scope>
</reference>
<evidence type="ECO:0000313" key="5">
    <source>
        <dbReference type="WBParaSite" id="EVEC_0001033301-mRNA-1"/>
    </source>
</evidence>
<feature type="chain" id="PRO_5043122976" description="Lipocalin domain-containing protein" evidence="1">
    <location>
        <begin position="17"/>
        <end position="332"/>
    </location>
</feature>
<dbReference type="PANTHER" id="PTHR37437">
    <property type="entry name" value="LIPOCALIN-RELATED PROTEIN-RELATED"/>
    <property type="match status" value="1"/>
</dbReference>
<gene>
    <name evidence="3" type="ORF">EVEC_LOCUS9676</name>
</gene>
<evidence type="ECO:0000313" key="4">
    <source>
        <dbReference type="Proteomes" id="UP000274131"/>
    </source>
</evidence>
<evidence type="ECO:0000313" key="3">
    <source>
        <dbReference type="EMBL" id="VDD94925.1"/>
    </source>
</evidence>
<dbReference type="WBParaSite" id="EVEC_0001033301-mRNA-1">
    <property type="protein sequence ID" value="EVEC_0001033301-mRNA-1"/>
    <property type="gene ID" value="EVEC_0001033301"/>
</dbReference>
<dbReference type="Pfam" id="PF24976">
    <property type="entry name" value="Lipocalin_10"/>
    <property type="match status" value="1"/>
</dbReference>
<dbReference type="InterPro" id="IPR056868">
    <property type="entry name" value="Lipocalin_dom_nem"/>
</dbReference>
<dbReference type="Proteomes" id="UP000274131">
    <property type="component" value="Unassembled WGS sequence"/>
</dbReference>
<proteinExistence type="predicted"/>
<evidence type="ECO:0000259" key="2">
    <source>
        <dbReference type="Pfam" id="PF24976"/>
    </source>
</evidence>
<organism evidence="5">
    <name type="scientific">Enterobius vermicularis</name>
    <name type="common">Human pinworm</name>
    <dbReference type="NCBI Taxonomy" id="51028"/>
    <lineage>
        <taxon>Eukaryota</taxon>
        <taxon>Metazoa</taxon>
        <taxon>Ecdysozoa</taxon>
        <taxon>Nematoda</taxon>
        <taxon>Chromadorea</taxon>
        <taxon>Rhabditida</taxon>
        <taxon>Spirurina</taxon>
        <taxon>Oxyuridomorpha</taxon>
        <taxon>Oxyuroidea</taxon>
        <taxon>Oxyuridae</taxon>
        <taxon>Enterobius</taxon>
    </lineage>
</organism>
<dbReference type="OrthoDB" id="5845413at2759"/>
<evidence type="ECO:0000256" key="1">
    <source>
        <dbReference type="SAM" id="SignalP"/>
    </source>
</evidence>
<feature type="domain" description="Lipocalin" evidence="2">
    <location>
        <begin position="122"/>
        <end position="298"/>
    </location>
</feature>
<feature type="signal peptide" evidence="1">
    <location>
        <begin position="1"/>
        <end position="16"/>
    </location>
</feature>
<keyword evidence="4" id="KW-1185">Reference proteome</keyword>
<reference evidence="5" key="1">
    <citation type="submission" date="2017-02" db="UniProtKB">
        <authorList>
            <consortium name="WormBaseParasite"/>
        </authorList>
    </citation>
    <scope>IDENTIFICATION</scope>
</reference>